<dbReference type="GO" id="GO:0005737">
    <property type="term" value="C:cytoplasm"/>
    <property type="evidence" value="ECO:0007669"/>
    <property type="project" value="UniProtKB-SubCell"/>
</dbReference>
<proteinExistence type="predicted"/>
<comment type="function">
    <text evidence="1">Is required not only for elongation of protein synthesis but also for the initiation of all mRNA translation through initiator tRNA(fMet) aminoacylation.</text>
</comment>
<keyword evidence="8 19" id="KW-0436">Ligase</keyword>
<keyword evidence="6" id="KW-0963">Cytoplasm</keyword>
<evidence type="ECO:0000256" key="7">
    <source>
        <dbReference type="ARBA" id="ARBA00022555"/>
    </source>
</evidence>
<evidence type="ECO:0000256" key="5">
    <source>
        <dbReference type="ARBA" id="ARBA00018753"/>
    </source>
</evidence>
<evidence type="ECO:0000256" key="14">
    <source>
        <dbReference type="ARBA" id="ARBA00030904"/>
    </source>
</evidence>
<dbReference type="Proteomes" id="UP000177751">
    <property type="component" value="Unassembled WGS sequence"/>
</dbReference>
<evidence type="ECO:0000313" key="19">
    <source>
        <dbReference type="EMBL" id="OGZ84769.1"/>
    </source>
</evidence>
<evidence type="ECO:0000313" key="20">
    <source>
        <dbReference type="Proteomes" id="UP000177751"/>
    </source>
</evidence>
<comment type="subunit">
    <text evidence="3">Homodimer.</text>
</comment>
<evidence type="ECO:0000256" key="2">
    <source>
        <dbReference type="ARBA" id="ARBA00004496"/>
    </source>
</evidence>
<dbReference type="FunFam" id="2.40.50.140:FF:000042">
    <property type="entry name" value="Methionine--tRNA ligase"/>
    <property type="match status" value="1"/>
</dbReference>
<dbReference type="GO" id="GO:0004825">
    <property type="term" value="F:methionine-tRNA ligase activity"/>
    <property type="evidence" value="ECO:0007669"/>
    <property type="project" value="UniProtKB-EC"/>
</dbReference>
<evidence type="ECO:0000256" key="12">
    <source>
        <dbReference type="ARBA" id="ARBA00022917"/>
    </source>
</evidence>
<dbReference type="GO" id="GO:0006431">
    <property type="term" value="P:methionyl-tRNA aminoacylation"/>
    <property type="evidence" value="ECO:0007669"/>
    <property type="project" value="InterPro"/>
</dbReference>
<keyword evidence="7 16" id="KW-0820">tRNA-binding</keyword>
<dbReference type="NCBIfam" id="TIGR00399">
    <property type="entry name" value="metG_C_term"/>
    <property type="match status" value="1"/>
</dbReference>
<reference evidence="19 20" key="1">
    <citation type="journal article" date="2016" name="Nat. Commun.">
        <title>Thousands of microbial genomes shed light on interconnected biogeochemical processes in an aquifer system.</title>
        <authorList>
            <person name="Anantharaman K."/>
            <person name="Brown C.T."/>
            <person name="Hug L.A."/>
            <person name="Sharon I."/>
            <person name="Castelle C.J."/>
            <person name="Probst A.J."/>
            <person name="Thomas B.C."/>
            <person name="Singh A."/>
            <person name="Wilkins M.J."/>
            <person name="Karaoz U."/>
            <person name="Brodie E.L."/>
            <person name="Williams K.H."/>
            <person name="Hubbard S.S."/>
            <person name="Banfield J.F."/>
        </authorList>
    </citation>
    <scope>NUCLEOTIDE SEQUENCE [LARGE SCALE GENOMIC DNA]</scope>
</reference>
<evidence type="ECO:0000256" key="4">
    <source>
        <dbReference type="ARBA" id="ARBA00012838"/>
    </source>
</evidence>
<dbReference type="PANTHER" id="PTHR11586:SF37">
    <property type="entry name" value="TRNA-BINDING DOMAIN-CONTAINING PROTEIN"/>
    <property type="match status" value="1"/>
</dbReference>
<dbReference type="EMBL" id="MHPP01000013">
    <property type="protein sequence ID" value="OGZ84769.1"/>
    <property type="molecule type" value="Genomic_DNA"/>
</dbReference>
<dbReference type="GO" id="GO:0005524">
    <property type="term" value="F:ATP binding"/>
    <property type="evidence" value="ECO:0007669"/>
    <property type="project" value="UniProtKB-KW"/>
</dbReference>
<evidence type="ECO:0000259" key="18">
    <source>
        <dbReference type="PROSITE" id="PS50886"/>
    </source>
</evidence>
<dbReference type="InterPro" id="IPR012340">
    <property type="entry name" value="NA-bd_OB-fold"/>
</dbReference>
<dbReference type="Pfam" id="PF01588">
    <property type="entry name" value="tRNA_bind"/>
    <property type="match status" value="1"/>
</dbReference>
<gene>
    <name evidence="19" type="ORF">A2401_03785</name>
</gene>
<dbReference type="SUPFAM" id="SSF50249">
    <property type="entry name" value="Nucleic acid-binding proteins"/>
    <property type="match status" value="1"/>
</dbReference>
<dbReference type="EC" id="6.1.1.10" evidence="4"/>
<evidence type="ECO:0000256" key="3">
    <source>
        <dbReference type="ARBA" id="ARBA00011738"/>
    </source>
</evidence>
<name>A0A1G2JCB6_9BACT</name>
<evidence type="ECO:0000256" key="9">
    <source>
        <dbReference type="ARBA" id="ARBA00022741"/>
    </source>
</evidence>
<dbReference type="PANTHER" id="PTHR11586">
    <property type="entry name" value="TRNA-AMINOACYLATION COFACTOR ARC1 FAMILY MEMBER"/>
    <property type="match status" value="1"/>
</dbReference>
<evidence type="ECO:0000256" key="15">
    <source>
        <dbReference type="ARBA" id="ARBA00047364"/>
    </source>
</evidence>
<dbReference type="Gene3D" id="2.40.50.140">
    <property type="entry name" value="Nucleic acid-binding proteins"/>
    <property type="match status" value="1"/>
</dbReference>
<feature type="region of interest" description="Disordered" evidence="17">
    <location>
        <begin position="88"/>
        <end position="108"/>
    </location>
</feature>
<keyword evidence="12" id="KW-0648">Protein biosynthesis</keyword>
<dbReference type="GO" id="GO:0000049">
    <property type="term" value="F:tRNA binding"/>
    <property type="evidence" value="ECO:0007669"/>
    <property type="project" value="UniProtKB-UniRule"/>
</dbReference>
<keyword evidence="10" id="KW-0067">ATP-binding</keyword>
<keyword evidence="13" id="KW-0030">Aminoacyl-tRNA synthetase</keyword>
<dbReference type="PROSITE" id="PS50886">
    <property type="entry name" value="TRBD"/>
    <property type="match status" value="1"/>
</dbReference>
<keyword evidence="9" id="KW-0547">Nucleotide-binding</keyword>
<evidence type="ECO:0000256" key="16">
    <source>
        <dbReference type="PROSITE-ProRule" id="PRU00209"/>
    </source>
</evidence>
<sequence length="108" mass="11927">METISFDDFKKLDIRIGKILSAEKVENSNKLLKLEVDFGAEKRQILAGIAKFYEPKALVGKECPFAFNLEPKKLGELESQGMILCPSDNGNPALLHPDKEVPPGSVVK</sequence>
<evidence type="ECO:0000256" key="10">
    <source>
        <dbReference type="ARBA" id="ARBA00022840"/>
    </source>
</evidence>
<dbReference type="InterPro" id="IPR004495">
    <property type="entry name" value="Met-tRNA-synth_bsu_C"/>
</dbReference>
<dbReference type="STRING" id="1802229.A2401_03785"/>
<comment type="subcellular location">
    <subcellularLocation>
        <location evidence="2">Cytoplasm</location>
    </subcellularLocation>
</comment>
<dbReference type="AlphaFoldDB" id="A0A1G2JCB6"/>
<dbReference type="InterPro" id="IPR002547">
    <property type="entry name" value="tRNA-bd_dom"/>
</dbReference>
<dbReference type="CDD" id="cd02800">
    <property type="entry name" value="tRNA_bind_EcMetRS_like"/>
    <property type="match status" value="1"/>
</dbReference>
<organism evidence="19 20">
    <name type="scientific">Candidatus Staskawiczbacteria bacterium RIFOXYC1_FULL_38_18</name>
    <dbReference type="NCBI Taxonomy" id="1802229"/>
    <lineage>
        <taxon>Bacteria</taxon>
        <taxon>Candidatus Staskawicziibacteriota</taxon>
    </lineage>
</organism>
<evidence type="ECO:0000256" key="8">
    <source>
        <dbReference type="ARBA" id="ARBA00022598"/>
    </source>
</evidence>
<keyword evidence="11 16" id="KW-0694">RNA-binding</keyword>
<comment type="caution">
    <text evidence="19">The sequence shown here is derived from an EMBL/GenBank/DDBJ whole genome shotgun (WGS) entry which is preliminary data.</text>
</comment>
<evidence type="ECO:0000256" key="1">
    <source>
        <dbReference type="ARBA" id="ARBA00003314"/>
    </source>
</evidence>
<evidence type="ECO:0000256" key="13">
    <source>
        <dbReference type="ARBA" id="ARBA00023146"/>
    </source>
</evidence>
<comment type="catalytic activity">
    <reaction evidence="15">
        <text>tRNA(Met) + L-methionine + ATP = L-methionyl-tRNA(Met) + AMP + diphosphate</text>
        <dbReference type="Rhea" id="RHEA:13481"/>
        <dbReference type="Rhea" id="RHEA-COMP:9667"/>
        <dbReference type="Rhea" id="RHEA-COMP:9698"/>
        <dbReference type="ChEBI" id="CHEBI:30616"/>
        <dbReference type="ChEBI" id="CHEBI:33019"/>
        <dbReference type="ChEBI" id="CHEBI:57844"/>
        <dbReference type="ChEBI" id="CHEBI:78442"/>
        <dbReference type="ChEBI" id="CHEBI:78530"/>
        <dbReference type="ChEBI" id="CHEBI:456215"/>
        <dbReference type="EC" id="6.1.1.10"/>
    </reaction>
</comment>
<evidence type="ECO:0000256" key="6">
    <source>
        <dbReference type="ARBA" id="ARBA00022490"/>
    </source>
</evidence>
<evidence type="ECO:0000256" key="11">
    <source>
        <dbReference type="ARBA" id="ARBA00022884"/>
    </source>
</evidence>
<feature type="domain" description="TRNA-binding" evidence="18">
    <location>
        <begin position="8"/>
        <end position="108"/>
    </location>
</feature>
<evidence type="ECO:0000256" key="17">
    <source>
        <dbReference type="SAM" id="MobiDB-lite"/>
    </source>
</evidence>
<dbReference type="InterPro" id="IPR051270">
    <property type="entry name" value="Tyrosine-tRNA_ligase_regulator"/>
</dbReference>
<accession>A0A1G2JCB6</accession>
<protein>
    <recommendedName>
        <fullName evidence="5">Methionine--tRNA ligase</fullName>
        <ecNumber evidence="4">6.1.1.10</ecNumber>
    </recommendedName>
    <alternativeName>
        <fullName evidence="14">Methionyl-tRNA synthetase</fullName>
    </alternativeName>
</protein>